<dbReference type="InterPro" id="IPR000608">
    <property type="entry name" value="UBC"/>
</dbReference>
<evidence type="ECO:0000313" key="5">
    <source>
        <dbReference type="EMBL" id="KAF2480318.1"/>
    </source>
</evidence>
<keyword evidence="6" id="KW-1185">Reference proteome</keyword>
<feature type="region of interest" description="Disordered" evidence="3">
    <location>
        <begin position="573"/>
        <end position="663"/>
    </location>
</feature>
<accession>A0A6A6PJS0</accession>
<feature type="region of interest" description="Disordered" evidence="3">
    <location>
        <begin position="678"/>
        <end position="697"/>
    </location>
</feature>
<dbReference type="InterPro" id="IPR057735">
    <property type="entry name" value="UBE2O-like_tSH3-B"/>
</dbReference>
<feature type="compositionally biased region" description="Acidic residues" evidence="3">
    <location>
        <begin position="602"/>
        <end position="621"/>
    </location>
</feature>
<evidence type="ECO:0000256" key="2">
    <source>
        <dbReference type="ARBA" id="ARBA00022786"/>
    </source>
</evidence>
<name>A0A6A6PJS0_9PEZI</name>
<gene>
    <name evidence="5" type="ORF">BDY17DRAFT_256067</name>
</gene>
<dbReference type="GO" id="GO:0061631">
    <property type="term" value="F:ubiquitin conjugating enzyme activity"/>
    <property type="evidence" value="ECO:0007669"/>
    <property type="project" value="TreeGrafter"/>
</dbReference>
<evidence type="ECO:0000256" key="1">
    <source>
        <dbReference type="ARBA" id="ARBA00022679"/>
    </source>
</evidence>
<dbReference type="AlphaFoldDB" id="A0A6A6PJS0"/>
<reference evidence="5" key="1">
    <citation type="journal article" date="2020" name="Stud. Mycol.">
        <title>101 Dothideomycetes genomes: a test case for predicting lifestyles and emergence of pathogens.</title>
        <authorList>
            <person name="Haridas S."/>
            <person name="Albert R."/>
            <person name="Binder M."/>
            <person name="Bloem J."/>
            <person name="Labutti K."/>
            <person name="Salamov A."/>
            <person name="Andreopoulos B."/>
            <person name="Baker S."/>
            <person name="Barry K."/>
            <person name="Bills G."/>
            <person name="Bluhm B."/>
            <person name="Cannon C."/>
            <person name="Castanera R."/>
            <person name="Culley D."/>
            <person name="Daum C."/>
            <person name="Ezra D."/>
            <person name="Gonzalez J."/>
            <person name="Henrissat B."/>
            <person name="Kuo A."/>
            <person name="Liang C."/>
            <person name="Lipzen A."/>
            <person name="Lutzoni F."/>
            <person name="Magnuson J."/>
            <person name="Mondo S."/>
            <person name="Nolan M."/>
            <person name="Ohm R."/>
            <person name="Pangilinan J."/>
            <person name="Park H.-J."/>
            <person name="Ramirez L."/>
            <person name="Alfaro M."/>
            <person name="Sun H."/>
            <person name="Tritt A."/>
            <person name="Yoshinaga Y."/>
            <person name="Zwiers L.-H."/>
            <person name="Turgeon B."/>
            <person name="Goodwin S."/>
            <person name="Spatafora J."/>
            <person name="Crous P."/>
            <person name="Grigoriev I."/>
        </authorList>
    </citation>
    <scope>NUCLEOTIDE SEQUENCE</scope>
    <source>
        <strain evidence="5">CBS 113389</strain>
    </source>
</reference>
<dbReference type="Pfam" id="PF00179">
    <property type="entry name" value="UQ_con"/>
    <property type="match status" value="1"/>
</dbReference>
<dbReference type="OrthoDB" id="47801at2759"/>
<proteinExistence type="predicted"/>
<dbReference type="SMART" id="SM00212">
    <property type="entry name" value="UBCc"/>
    <property type="match status" value="1"/>
</dbReference>
<evidence type="ECO:0000259" key="4">
    <source>
        <dbReference type="PROSITE" id="PS50127"/>
    </source>
</evidence>
<dbReference type="RefSeq" id="XP_033586888.1">
    <property type="nucleotide sequence ID" value="XM_033731578.1"/>
</dbReference>
<sequence length="934" mass="103240">MTLPLYPDDLIRSKTDPSRLGVVDSTHGDVDSHHYHPDSRQGITCDPDIPKPAFKKFLKTSIPPSGSVVVVWQSKLQPELVPESKLEVLGRSLIVGDVVKKGVQDAMSGVVINAFTTCTLQPICQWQAREPVRPAPIIGVPAGELQYAHTPPTHEDIVIYKGWIGRVLDAVTMVALRLSNNSVVEVGDHQADSLEGAYETFSVGDIATTKKSALRTGNWIYGQYNPKIMPVGTVVHVRLVSVDVEWLGRRIGGKGDEVAPPNLLERSALESSEFHVYDRTRWPKSTSRATAEQTTSNSEIDAQLNLRVRFRDLSGACVKYDGRDGNGKLERIDRKDTLGYDLNVFEVMNFQTDVAVQWQDLTVTRERSTALIPDLAIDDHHSVWPGEIAHSPDLIPNPDMPHVRQARRVGIVQTVDASDRMARIRWCPNGCIQYTAPEENSADPPEALTGVVGLATGEVEEVSLYDIEAPAELNVRRGDLALITNTRWKSPSPHEEGEDRDWIGEIVDTKLDGSFLIRLGAAELVRDVMLQREDFAVAVRSDGTDVVDEPEDLMNVQMNSDGELEYVDDDDMMEDQDDFSDDDTNTDTDSEDDEMDVRYEDENGEPMDILDVEDEEWESESEGNNADANMEESAVPPQGDSPSLPASGTNDAIPATTSELTNHPEPYLILSTPVPTTHAFANRPSTISPTHTKRTAKEHQILRKSNTLPAGVWVRTWESRLDLLRVLFIGPAETPYIHAPFVVDFWLPPTFPAEPPLAFFHPWPAESGTGAAGRVNPNLYEDGKICLSLLGTWDSEGKREGWSAGRSTLLQVLVSLLGLVLVREPYFNEAGYEALVGLESSKRPSEVYSERVFLRARMFVVAALGGREGVEGMEDVVQWVYKQQDGLKLLEQVVGDAEGMLKGDEGALKRAALPVLSKGASISLLKVLERLKEL</sequence>
<dbReference type="PANTHER" id="PTHR46116:SF15">
    <property type="entry name" value="(E3-INDEPENDENT) E2 UBIQUITIN-CONJUGATING ENZYME"/>
    <property type="match status" value="1"/>
</dbReference>
<feature type="compositionally biased region" description="Acidic residues" evidence="3">
    <location>
        <begin position="573"/>
        <end position="595"/>
    </location>
</feature>
<protein>
    <recommendedName>
        <fullName evidence="4">UBC core domain-containing protein</fullName>
    </recommendedName>
</protein>
<feature type="compositionally biased region" description="Polar residues" evidence="3">
    <location>
        <begin position="640"/>
        <end position="661"/>
    </location>
</feature>
<dbReference type="Gene3D" id="3.10.110.10">
    <property type="entry name" value="Ubiquitin Conjugating Enzyme"/>
    <property type="match status" value="1"/>
</dbReference>
<feature type="compositionally biased region" description="Basic and acidic residues" evidence="3">
    <location>
        <begin position="26"/>
        <end position="39"/>
    </location>
</feature>
<feature type="domain" description="UBC core" evidence="4">
    <location>
        <begin position="690"/>
        <end position="861"/>
    </location>
</feature>
<dbReference type="Pfam" id="PF23046">
    <property type="entry name" value="tSH3-B_UBE2O"/>
    <property type="match status" value="1"/>
</dbReference>
<keyword evidence="1" id="KW-0808">Transferase</keyword>
<dbReference type="PANTHER" id="PTHR46116">
    <property type="entry name" value="(E3-INDEPENDENT) E2 UBIQUITIN-CONJUGATING ENZYME"/>
    <property type="match status" value="1"/>
</dbReference>
<dbReference type="SUPFAM" id="SSF54495">
    <property type="entry name" value="UBC-like"/>
    <property type="match status" value="1"/>
</dbReference>
<organism evidence="5 6">
    <name type="scientific">Neohortaea acidophila</name>
    <dbReference type="NCBI Taxonomy" id="245834"/>
    <lineage>
        <taxon>Eukaryota</taxon>
        <taxon>Fungi</taxon>
        <taxon>Dikarya</taxon>
        <taxon>Ascomycota</taxon>
        <taxon>Pezizomycotina</taxon>
        <taxon>Dothideomycetes</taxon>
        <taxon>Dothideomycetidae</taxon>
        <taxon>Mycosphaerellales</taxon>
        <taxon>Teratosphaeriaceae</taxon>
        <taxon>Neohortaea</taxon>
    </lineage>
</organism>
<dbReference type="PROSITE" id="PS50127">
    <property type="entry name" value="UBC_2"/>
    <property type="match status" value="1"/>
</dbReference>
<keyword evidence="2" id="KW-0833">Ubl conjugation pathway</keyword>
<feature type="region of interest" description="Disordered" evidence="3">
    <location>
        <begin position="17"/>
        <end position="41"/>
    </location>
</feature>
<evidence type="ECO:0000256" key="3">
    <source>
        <dbReference type="SAM" id="MobiDB-lite"/>
    </source>
</evidence>
<evidence type="ECO:0000313" key="6">
    <source>
        <dbReference type="Proteomes" id="UP000799767"/>
    </source>
</evidence>
<dbReference type="EMBL" id="MU001640">
    <property type="protein sequence ID" value="KAF2480318.1"/>
    <property type="molecule type" value="Genomic_DNA"/>
</dbReference>
<dbReference type="Proteomes" id="UP000799767">
    <property type="component" value="Unassembled WGS sequence"/>
</dbReference>
<dbReference type="InterPro" id="IPR016135">
    <property type="entry name" value="UBQ-conjugating_enzyme/RWD"/>
</dbReference>
<dbReference type="GeneID" id="54472580"/>